<feature type="compositionally biased region" description="Polar residues" evidence="1">
    <location>
        <begin position="451"/>
        <end position="460"/>
    </location>
</feature>
<accession>A0AAW6CYC4</accession>
<dbReference type="Gene3D" id="3.40.140.120">
    <property type="match status" value="1"/>
</dbReference>
<evidence type="ECO:0000256" key="1">
    <source>
        <dbReference type="SAM" id="MobiDB-lite"/>
    </source>
</evidence>
<feature type="region of interest" description="Disordered" evidence="1">
    <location>
        <begin position="434"/>
        <end position="466"/>
    </location>
</feature>
<dbReference type="AlphaFoldDB" id="A0AAW6CYC4"/>
<sequence length="466" mass="52052">MKIFSSLFHSRDKPKNSTAGSAYRFYMGGSTAGKNVTERSAMQITAVYSCVRVLSEAVAGLPLHVYKYRSDGDNMDVAVVCPKRGMDAAQQRQTGGKEKAINHSLYRLLHDEPNPEMTSFVFRETLMTHLLLWGNAYAQIIRNGKGEVIALYPLMPNRMSVDRDSNGKLYYKYYRGSDKAIRSKEYEVILSPGDVLHIPGLGFDGLVGYSPIAMAKNAIGLAIATEEFGAKFFANGAAPSGVLEHPGTIKDPTKVREAWQSQFGGSSNSGKVAVLEEGMKYTPISISPEQAQFLETRKFQINEIARIFRVPPHMVGDLEKSSFSNIEQQSLEFVKYTLEPWLVRWEQSMIRSLLTPSEKQEYFIKFNVDGLLRGDYASRMSGYATARQNGWMSANDIRELENLDRIPAEDGGDLYLINGNMTKLADAGIFAAADREEDNSNEEVLEVEEPSGNSGENTIPQRHYRR</sequence>
<dbReference type="Gene3D" id="3.30.1120.70">
    <property type="match status" value="1"/>
</dbReference>
<dbReference type="InterPro" id="IPR006427">
    <property type="entry name" value="Portal_HK97"/>
</dbReference>
<evidence type="ECO:0000313" key="2">
    <source>
        <dbReference type="EMBL" id="MDB8003981.1"/>
    </source>
</evidence>
<dbReference type="InterPro" id="IPR006944">
    <property type="entry name" value="Phage/GTA_portal"/>
</dbReference>
<proteinExistence type="predicted"/>
<dbReference type="Pfam" id="PF04860">
    <property type="entry name" value="Phage_portal"/>
    <property type="match status" value="1"/>
</dbReference>
<organism evidence="2 3">
    <name type="scientific">[Eubacterium] siraeum</name>
    <dbReference type="NCBI Taxonomy" id="39492"/>
    <lineage>
        <taxon>Bacteria</taxon>
        <taxon>Bacillati</taxon>
        <taxon>Bacillota</taxon>
        <taxon>Clostridia</taxon>
        <taxon>Eubacteriales</taxon>
        <taxon>Oscillospiraceae</taxon>
        <taxon>Oscillospiraceae incertae sedis</taxon>
    </lineage>
</organism>
<reference evidence="2" key="1">
    <citation type="submission" date="2023-01" db="EMBL/GenBank/DDBJ databases">
        <title>Human gut microbiome strain richness.</title>
        <authorList>
            <person name="Chen-Liaw A."/>
        </authorList>
    </citation>
    <scope>NUCLEOTIDE SEQUENCE</scope>
    <source>
        <strain evidence="2">1001283st1_G1_1001283B150217_161031</strain>
    </source>
</reference>
<dbReference type="EMBL" id="JAQLXW010000009">
    <property type="protein sequence ID" value="MDB8003981.1"/>
    <property type="molecule type" value="Genomic_DNA"/>
</dbReference>
<name>A0AAW6CYC4_9FIRM</name>
<dbReference type="Gene3D" id="1.20.1270.210">
    <property type="match status" value="1"/>
</dbReference>
<feature type="compositionally biased region" description="Acidic residues" evidence="1">
    <location>
        <begin position="435"/>
        <end position="449"/>
    </location>
</feature>
<dbReference type="Proteomes" id="UP001210809">
    <property type="component" value="Unassembled WGS sequence"/>
</dbReference>
<comment type="caution">
    <text evidence="2">The sequence shown here is derived from an EMBL/GenBank/DDBJ whole genome shotgun (WGS) entry which is preliminary data.</text>
</comment>
<gene>
    <name evidence="2" type="ORF">PNE09_07855</name>
</gene>
<protein>
    <submittedName>
        <fullName evidence="2">Phage portal protein</fullName>
    </submittedName>
</protein>
<evidence type="ECO:0000313" key="3">
    <source>
        <dbReference type="Proteomes" id="UP001210809"/>
    </source>
</evidence>
<dbReference type="NCBIfam" id="TIGR01537">
    <property type="entry name" value="portal_HK97"/>
    <property type="match status" value="1"/>
</dbReference>